<evidence type="ECO:0000313" key="1">
    <source>
        <dbReference type="EMBL" id="ROH98065.1"/>
    </source>
</evidence>
<reference evidence="2 4" key="2">
    <citation type="submission" date="2019-03" db="EMBL/GenBank/DDBJ databases">
        <title>Genomic Encyclopedia of Archaeal and Bacterial Type Strains, Phase II (KMG-II): from individual species to whole genera.</title>
        <authorList>
            <person name="Goeker M."/>
        </authorList>
    </citation>
    <scope>NUCLEOTIDE SEQUENCE [LARGE SCALE GENOMIC DNA]</scope>
    <source>
        <strain evidence="2 4">DSM 15235</strain>
    </source>
</reference>
<protein>
    <submittedName>
        <fullName evidence="1">Uncharacterized protein</fullName>
    </submittedName>
</protein>
<dbReference type="RefSeq" id="WP_123263261.1">
    <property type="nucleotide sequence ID" value="NZ_CP095185.1"/>
</dbReference>
<dbReference type="Proteomes" id="UP000269375">
    <property type="component" value="Unassembled WGS sequence"/>
</dbReference>
<evidence type="ECO:0000313" key="2">
    <source>
        <dbReference type="EMBL" id="TDX92738.1"/>
    </source>
</evidence>
<organism evidence="1 3">
    <name type="scientific">Chryseobacterium daecheongense</name>
    <dbReference type="NCBI Taxonomy" id="192389"/>
    <lineage>
        <taxon>Bacteria</taxon>
        <taxon>Pseudomonadati</taxon>
        <taxon>Bacteroidota</taxon>
        <taxon>Flavobacteriia</taxon>
        <taxon>Flavobacteriales</taxon>
        <taxon>Weeksellaceae</taxon>
        <taxon>Chryseobacterium group</taxon>
        <taxon>Chryseobacterium</taxon>
    </lineage>
</organism>
<proteinExistence type="predicted"/>
<comment type="caution">
    <text evidence="1">The sequence shown here is derived from an EMBL/GenBank/DDBJ whole genome shotgun (WGS) entry which is preliminary data.</text>
</comment>
<name>A0A3N0VZ36_9FLAO</name>
<keyword evidence="4" id="KW-1185">Reference proteome</keyword>
<dbReference type="AlphaFoldDB" id="A0A3N0VZ36"/>
<accession>A0A3N0VZ36</accession>
<dbReference type="EMBL" id="RJTX01000002">
    <property type="protein sequence ID" value="ROH98065.1"/>
    <property type="molecule type" value="Genomic_DNA"/>
</dbReference>
<dbReference type="EMBL" id="SOQW01000002">
    <property type="protein sequence ID" value="TDX92738.1"/>
    <property type="molecule type" value="Genomic_DNA"/>
</dbReference>
<evidence type="ECO:0000313" key="3">
    <source>
        <dbReference type="Proteomes" id="UP000269375"/>
    </source>
</evidence>
<reference evidence="1 3" key="1">
    <citation type="submission" date="2018-11" db="EMBL/GenBank/DDBJ databases">
        <title>Proposal to divide the Flavobacteriaceae and reorganize its genera based on Amino Acid Identity values calculated from whole genome sequences.</title>
        <authorList>
            <person name="Nicholson A.C."/>
            <person name="Gulvik C.A."/>
            <person name="Whitney A.M."/>
            <person name="Humrighouse B.W."/>
            <person name="Bell M."/>
            <person name="Holmes B."/>
            <person name="Steigerwalt A."/>
            <person name="Villarma A."/>
            <person name="Sheth M."/>
            <person name="Batra D."/>
            <person name="Pryor J."/>
            <person name="Bernardet J.-F."/>
            <person name="Hugo C."/>
            <person name="Kampfer P."/>
            <person name="Newman J."/>
            <person name="Mcquiston J.R."/>
        </authorList>
    </citation>
    <scope>NUCLEOTIDE SEQUENCE [LARGE SCALE GENOMIC DNA]</scope>
    <source>
        <strain evidence="1 3">DSM 15235</strain>
    </source>
</reference>
<gene>
    <name evidence="2" type="ORF">BCF50_1678</name>
    <name evidence="1" type="ORF">EGI05_12040</name>
</gene>
<evidence type="ECO:0000313" key="4">
    <source>
        <dbReference type="Proteomes" id="UP000295709"/>
    </source>
</evidence>
<dbReference type="Proteomes" id="UP000295709">
    <property type="component" value="Unassembled WGS sequence"/>
</dbReference>
<sequence>MAKPITLSQLEELKRFNNNLSLYSSQEYKEYMADNALQMLNDIEFFGAFHRKLMVELGIYYFHKDKYDFNMINFIISNAVKHYEEQIN</sequence>